<proteinExistence type="predicted"/>
<dbReference type="GO" id="GO:0006355">
    <property type="term" value="P:regulation of DNA-templated transcription"/>
    <property type="evidence" value="ECO:0007669"/>
    <property type="project" value="InterPro"/>
</dbReference>
<gene>
    <name evidence="2" type="ORF">BJ994_000547</name>
</gene>
<evidence type="ECO:0000256" key="1">
    <source>
        <dbReference type="SAM" id="MobiDB-lite"/>
    </source>
</evidence>
<evidence type="ECO:0008006" key="4">
    <source>
        <dbReference type="Google" id="ProtNLM"/>
    </source>
</evidence>
<accession>A0A846RT46</accession>
<name>A0A846RT46_9MICC</name>
<organism evidence="2 3">
    <name type="scientific">Arthrobacter pigmenti</name>
    <dbReference type="NCBI Taxonomy" id="271432"/>
    <lineage>
        <taxon>Bacteria</taxon>
        <taxon>Bacillati</taxon>
        <taxon>Actinomycetota</taxon>
        <taxon>Actinomycetes</taxon>
        <taxon>Micrococcales</taxon>
        <taxon>Micrococcaceae</taxon>
        <taxon>Arthrobacter</taxon>
    </lineage>
</organism>
<sequence length="56" mass="5724">MSIGRTGSGTSASEEPSQAVALRRTSEELAAIDGRAAKEGKTCSEAIRQALMASNA</sequence>
<evidence type="ECO:0000313" key="3">
    <source>
        <dbReference type="Proteomes" id="UP000547458"/>
    </source>
</evidence>
<dbReference type="AlphaFoldDB" id="A0A846RT46"/>
<keyword evidence="3" id="KW-1185">Reference proteome</keyword>
<reference evidence="2 3" key="1">
    <citation type="submission" date="2020-03" db="EMBL/GenBank/DDBJ databases">
        <title>Sequencing the genomes of 1000 actinobacteria strains.</title>
        <authorList>
            <person name="Klenk H.-P."/>
        </authorList>
    </citation>
    <scope>NUCLEOTIDE SEQUENCE [LARGE SCALE GENOMIC DNA]</scope>
    <source>
        <strain evidence="2 3">DSM 16403</strain>
    </source>
</reference>
<comment type="caution">
    <text evidence="2">The sequence shown here is derived from an EMBL/GenBank/DDBJ whole genome shotgun (WGS) entry which is preliminary data.</text>
</comment>
<protein>
    <recommendedName>
        <fullName evidence="4">CopG family transcriptional regulator</fullName>
    </recommendedName>
</protein>
<dbReference type="RefSeq" id="WP_167991234.1">
    <property type="nucleotide sequence ID" value="NZ_JAATJL010000001.1"/>
</dbReference>
<evidence type="ECO:0000313" key="2">
    <source>
        <dbReference type="EMBL" id="NJC21471.1"/>
    </source>
</evidence>
<dbReference type="Proteomes" id="UP000547458">
    <property type="component" value="Unassembled WGS sequence"/>
</dbReference>
<feature type="region of interest" description="Disordered" evidence="1">
    <location>
        <begin position="1"/>
        <end position="22"/>
    </location>
</feature>
<dbReference type="EMBL" id="JAATJL010000001">
    <property type="protein sequence ID" value="NJC21471.1"/>
    <property type="molecule type" value="Genomic_DNA"/>
</dbReference>